<protein>
    <recommendedName>
        <fullName evidence="4">Transmembrane protein</fullName>
    </recommendedName>
</protein>
<dbReference type="AlphaFoldDB" id="A0A2P6NGY5"/>
<keyword evidence="1" id="KW-0472">Membrane</keyword>
<dbReference type="InParanoid" id="A0A2P6NGY5"/>
<reference evidence="2 3" key="1">
    <citation type="journal article" date="2018" name="Genome Biol. Evol.">
        <title>Multiple Roots of Fruiting Body Formation in Amoebozoa.</title>
        <authorList>
            <person name="Hillmann F."/>
            <person name="Forbes G."/>
            <person name="Novohradska S."/>
            <person name="Ferling I."/>
            <person name="Riege K."/>
            <person name="Groth M."/>
            <person name="Westermann M."/>
            <person name="Marz M."/>
            <person name="Spaller T."/>
            <person name="Winckler T."/>
            <person name="Schaap P."/>
            <person name="Glockner G."/>
        </authorList>
    </citation>
    <scope>NUCLEOTIDE SEQUENCE [LARGE SCALE GENOMIC DNA]</scope>
    <source>
        <strain evidence="2 3">Jena</strain>
    </source>
</reference>
<sequence>MHGWLPSWRLNLLLMLFPLCFYISILALSLLHPSVVTIFPIVQLMGVLLAIATPIGMRTLYPVLITEVLCICGEIAFIIWLWTTAGSLSPGCDMENKPCRAGRIWHTALVPILGLFIFSLLTRIVAVSLRFKRSKDEEGKFHTPLLYS</sequence>
<evidence type="ECO:0000313" key="2">
    <source>
        <dbReference type="EMBL" id="PRP83218.1"/>
    </source>
</evidence>
<keyword evidence="1" id="KW-1133">Transmembrane helix</keyword>
<comment type="caution">
    <text evidence="2">The sequence shown here is derived from an EMBL/GenBank/DDBJ whole genome shotgun (WGS) entry which is preliminary data.</text>
</comment>
<evidence type="ECO:0008006" key="4">
    <source>
        <dbReference type="Google" id="ProtNLM"/>
    </source>
</evidence>
<keyword evidence="1" id="KW-0812">Transmembrane</keyword>
<feature type="transmembrane region" description="Helical" evidence="1">
    <location>
        <begin position="37"/>
        <end position="56"/>
    </location>
</feature>
<dbReference type="EMBL" id="MDYQ01000087">
    <property type="protein sequence ID" value="PRP83218.1"/>
    <property type="molecule type" value="Genomic_DNA"/>
</dbReference>
<feature type="transmembrane region" description="Helical" evidence="1">
    <location>
        <begin position="12"/>
        <end position="31"/>
    </location>
</feature>
<gene>
    <name evidence="2" type="ORF">PROFUN_09382</name>
</gene>
<keyword evidence="3" id="KW-1185">Reference proteome</keyword>
<proteinExistence type="predicted"/>
<organism evidence="2 3">
    <name type="scientific">Planoprotostelium fungivorum</name>
    <dbReference type="NCBI Taxonomy" id="1890364"/>
    <lineage>
        <taxon>Eukaryota</taxon>
        <taxon>Amoebozoa</taxon>
        <taxon>Evosea</taxon>
        <taxon>Variosea</taxon>
        <taxon>Cavosteliida</taxon>
        <taxon>Cavosteliaceae</taxon>
        <taxon>Planoprotostelium</taxon>
    </lineage>
</organism>
<feature type="transmembrane region" description="Helical" evidence="1">
    <location>
        <begin position="103"/>
        <end position="126"/>
    </location>
</feature>
<evidence type="ECO:0000313" key="3">
    <source>
        <dbReference type="Proteomes" id="UP000241769"/>
    </source>
</evidence>
<name>A0A2P6NGY5_9EUKA</name>
<evidence type="ECO:0000256" key="1">
    <source>
        <dbReference type="SAM" id="Phobius"/>
    </source>
</evidence>
<accession>A0A2P6NGY5</accession>
<dbReference type="Proteomes" id="UP000241769">
    <property type="component" value="Unassembled WGS sequence"/>
</dbReference>
<feature type="transmembrane region" description="Helical" evidence="1">
    <location>
        <begin position="63"/>
        <end position="83"/>
    </location>
</feature>